<name>H2XWZ1_CIOIN</name>
<dbReference type="HOGENOM" id="CLU_2497202_0_0_1"/>
<dbReference type="InParanoid" id="H2XWZ1"/>
<dbReference type="EMBL" id="EAAA01001303">
    <property type="status" value="NOT_ANNOTATED_CDS"/>
    <property type="molecule type" value="Genomic_DNA"/>
</dbReference>
<sequence>MNKLNLNSSYTSIVVLVKKFLKCLYSWLLLVKAWYVTLTSQLINTSLKYFSCWYYFKRKTEPFYHSYTQHPFIQLNIHKLPKSDKA</sequence>
<protein>
    <submittedName>
        <fullName evidence="1">Uncharacterized protein</fullName>
    </submittedName>
</protein>
<dbReference type="AlphaFoldDB" id="H2XWZ1"/>
<keyword evidence="2" id="KW-1185">Reference proteome</keyword>
<evidence type="ECO:0000313" key="1">
    <source>
        <dbReference type="Ensembl" id="ENSCINP00000034175.1"/>
    </source>
</evidence>
<organism evidence="1 2">
    <name type="scientific">Ciona intestinalis</name>
    <name type="common">Transparent sea squirt</name>
    <name type="synonym">Ascidia intestinalis</name>
    <dbReference type="NCBI Taxonomy" id="7719"/>
    <lineage>
        <taxon>Eukaryota</taxon>
        <taxon>Metazoa</taxon>
        <taxon>Chordata</taxon>
        <taxon>Tunicata</taxon>
        <taxon>Ascidiacea</taxon>
        <taxon>Phlebobranchia</taxon>
        <taxon>Cionidae</taxon>
        <taxon>Ciona</taxon>
    </lineage>
</organism>
<reference evidence="1" key="4">
    <citation type="submission" date="2025-09" db="UniProtKB">
        <authorList>
            <consortium name="Ensembl"/>
        </authorList>
    </citation>
    <scope>IDENTIFICATION</scope>
</reference>
<evidence type="ECO:0000313" key="2">
    <source>
        <dbReference type="Proteomes" id="UP000008144"/>
    </source>
</evidence>
<dbReference type="Ensembl" id="ENSCINT00000032863.1">
    <property type="protein sequence ID" value="ENSCINP00000034175.1"/>
    <property type="gene ID" value="ENSCING00000025172.1"/>
</dbReference>
<reference evidence="1" key="2">
    <citation type="journal article" date="2008" name="Genome Biol.">
        <title>Improved genome assembly and evidence-based global gene model set for the chordate Ciona intestinalis: new insight into intron and operon populations.</title>
        <authorList>
            <person name="Satou Y."/>
            <person name="Mineta K."/>
            <person name="Ogasawara M."/>
            <person name="Sasakura Y."/>
            <person name="Shoguchi E."/>
            <person name="Ueno K."/>
            <person name="Yamada L."/>
            <person name="Matsumoto J."/>
            <person name="Wasserscheid J."/>
            <person name="Dewar K."/>
            <person name="Wiley G.B."/>
            <person name="Macmil S.L."/>
            <person name="Roe B.A."/>
            <person name="Zeller R.W."/>
            <person name="Hastings K.E."/>
            <person name="Lemaire P."/>
            <person name="Lindquist E."/>
            <person name="Endo T."/>
            <person name="Hotta K."/>
            <person name="Inaba K."/>
        </authorList>
    </citation>
    <scope>NUCLEOTIDE SEQUENCE [LARGE SCALE GENOMIC DNA]</scope>
    <source>
        <strain evidence="1">wild type</strain>
    </source>
</reference>
<reference evidence="2" key="1">
    <citation type="journal article" date="2002" name="Science">
        <title>The draft genome of Ciona intestinalis: insights into chordate and vertebrate origins.</title>
        <authorList>
            <person name="Dehal P."/>
            <person name="Satou Y."/>
            <person name="Campbell R.K."/>
            <person name="Chapman J."/>
            <person name="Degnan B."/>
            <person name="De Tomaso A."/>
            <person name="Davidson B."/>
            <person name="Di Gregorio A."/>
            <person name="Gelpke M."/>
            <person name="Goodstein D.M."/>
            <person name="Harafuji N."/>
            <person name="Hastings K.E."/>
            <person name="Ho I."/>
            <person name="Hotta K."/>
            <person name="Huang W."/>
            <person name="Kawashima T."/>
            <person name="Lemaire P."/>
            <person name="Martinez D."/>
            <person name="Meinertzhagen I.A."/>
            <person name="Necula S."/>
            <person name="Nonaka M."/>
            <person name="Putnam N."/>
            <person name="Rash S."/>
            <person name="Saiga H."/>
            <person name="Satake M."/>
            <person name="Terry A."/>
            <person name="Yamada L."/>
            <person name="Wang H.G."/>
            <person name="Awazu S."/>
            <person name="Azumi K."/>
            <person name="Boore J."/>
            <person name="Branno M."/>
            <person name="Chin-Bow S."/>
            <person name="DeSantis R."/>
            <person name="Doyle S."/>
            <person name="Francino P."/>
            <person name="Keys D.N."/>
            <person name="Haga S."/>
            <person name="Hayashi H."/>
            <person name="Hino K."/>
            <person name="Imai K.S."/>
            <person name="Inaba K."/>
            <person name="Kano S."/>
            <person name="Kobayashi K."/>
            <person name="Kobayashi M."/>
            <person name="Lee B.I."/>
            <person name="Makabe K.W."/>
            <person name="Manohar C."/>
            <person name="Matassi G."/>
            <person name="Medina M."/>
            <person name="Mochizuki Y."/>
            <person name="Mount S."/>
            <person name="Morishita T."/>
            <person name="Miura S."/>
            <person name="Nakayama A."/>
            <person name="Nishizaka S."/>
            <person name="Nomoto H."/>
            <person name="Ohta F."/>
            <person name="Oishi K."/>
            <person name="Rigoutsos I."/>
            <person name="Sano M."/>
            <person name="Sasaki A."/>
            <person name="Sasakura Y."/>
            <person name="Shoguchi E."/>
            <person name="Shin-i T."/>
            <person name="Spagnuolo A."/>
            <person name="Stainier D."/>
            <person name="Suzuki M.M."/>
            <person name="Tassy O."/>
            <person name="Takatori N."/>
            <person name="Tokuoka M."/>
            <person name="Yagi K."/>
            <person name="Yoshizaki F."/>
            <person name="Wada S."/>
            <person name="Zhang C."/>
            <person name="Hyatt P.D."/>
            <person name="Larimer F."/>
            <person name="Detter C."/>
            <person name="Doggett N."/>
            <person name="Glavina T."/>
            <person name="Hawkins T."/>
            <person name="Richardson P."/>
            <person name="Lucas S."/>
            <person name="Kohara Y."/>
            <person name="Levine M."/>
            <person name="Satoh N."/>
            <person name="Rokhsar D.S."/>
        </authorList>
    </citation>
    <scope>NUCLEOTIDE SEQUENCE [LARGE SCALE GENOMIC DNA]</scope>
</reference>
<proteinExistence type="predicted"/>
<dbReference type="Proteomes" id="UP000008144">
    <property type="component" value="Chromosome 14"/>
</dbReference>
<accession>H2XWZ1</accession>
<reference evidence="1" key="3">
    <citation type="submission" date="2025-08" db="UniProtKB">
        <authorList>
            <consortium name="Ensembl"/>
        </authorList>
    </citation>
    <scope>IDENTIFICATION</scope>
</reference>